<keyword evidence="3" id="KW-1185">Reference proteome</keyword>
<proteinExistence type="predicted"/>
<evidence type="ECO:0000256" key="1">
    <source>
        <dbReference type="SAM" id="MobiDB-lite"/>
    </source>
</evidence>
<accession>A0A8E2JJ22</accession>
<evidence type="ECO:0000313" key="3">
    <source>
        <dbReference type="Proteomes" id="UP000250266"/>
    </source>
</evidence>
<feature type="compositionally biased region" description="Basic and acidic residues" evidence="1">
    <location>
        <begin position="24"/>
        <end position="34"/>
    </location>
</feature>
<dbReference type="AlphaFoldDB" id="A0A8E2JJ22"/>
<organism evidence="2 3">
    <name type="scientific">Lepidopterella palustris CBS 459.81</name>
    <dbReference type="NCBI Taxonomy" id="1314670"/>
    <lineage>
        <taxon>Eukaryota</taxon>
        <taxon>Fungi</taxon>
        <taxon>Dikarya</taxon>
        <taxon>Ascomycota</taxon>
        <taxon>Pezizomycotina</taxon>
        <taxon>Dothideomycetes</taxon>
        <taxon>Pleosporomycetidae</taxon>
        <taxon>Mytilinidiales</taxon>
        <taxon>Argynnaceae</taxon>
        <taxon>Lepidopterella</taxon>
    </lineage>
</organism>
<sequence>MDGENSKGKRKRSRFPAPLDELDEERRERSRQRYQDLMKHYEDHPLPKLTDEDRIDLAKSALRNHIGIGGERHPRIAVLFFIELTPHSASRGAACQHVTCDDRIEEDSYRIAVHPGMNVYQSPDFYHVRCFEDLVDFSQGAYLDRIVPVTRYNARMRGLKGRSISYGNYLLDGGAERLILEWKSSMGKLIDRRDGVPIEPMEPDLNDLLRKSGSASYQSKIIDGMSRHEFFNLSTNLAPIESDGAEDQEEWNLFERYLSMTFDDIEDLNEPHSLSDMLSEWKTDKFLACANEDKLNDKGKDEKEKLGEKAIRAIRRLSSIPMPDFQSALLG</sequence>
<dbReference type="OrthoDB" id="5104731at2759"/>
<gene>
    <name evidence="2" type="ORF">K432DRAFT_320527</name>
</gene>
<name>A0A8E2JJ22_9PEZI</name>
<dbReference type="Proteomes" id="UP000250266">
    <property type="component" value="Unassembled WGS sequence"/>
</dbReference>
<dbReference type="EMBL" id="KV744839">
    <property type="protein sequence ID" value="OCK84359.1"/>
    <property type="molecule type" value="Genomic_DNA"/>
</dbReference>
<evidence type="ECO:0000313" key="2">
    <source>
        <dbReference type="EMBL" id="OCK84359.1"/>
    </source>
</evidence>
<reference evidence="2 3" key="1">
    <citation type="journal article" date="2016" name="Nat. Commun.">
        <title>Ectomycorrhizal ecology is imprinted in the genome of the dominant symbiotic fungus Cenococcum geophilum.</title>
        <authorList>
            <consortium name="DOE Joint Genome Institute"/>
            <person name="Peter M."/>
            <person name="Kohler A."/>
            <person name="Ohm R.A."/>
            <person name="Kuo A."/>
            <person name="Krutzmann J."/>
            <person name="Morin E."/>
            <person name="Arend M."/>
            <person name="Barry K.W."/>
            <person name="Binder M."/>
            <person name="Choi C."/>
            <person name="Clum A."/>
            <person name="Copeland A."/>
            <person name="Grisel N."/>
            <person name="Haridas S."/>
            <person name="Kipfer T."/>
            <person name="LaButti K."/>
            <person name="Lindquist E."/>
            <person name="Lipzen A."/>
            <person name="Maire R."/>
            <person name="Meier B."/>
            <person name="Mihaltcheva S."/>
            <person name="Molinier V."/>
            <person name="Murat C."/>
            <person name="Poggeler S."/>
            <person name="Quandt C.A."/>
            <person name="Sperisen C."/>
            <person name="Tritt A."/>
            <person name="Tisserant E."/>
            <person name="Crous P.W."/>
            <person name="Henrissat B."/>
            <person name="Nehls U."/>
            <person name="Egli S."/>
            <person name="Spatafora J.W."/>
            <person name="Grigoriev I.V."/>
            <person name="Martin F.M."/>
        </authorList>
    </citation>
    <scope>NUCLEOTIDE SEQUENCE [LARGE SCALE GENOMIC DNA]</scope>
    <source>
        <strain evidence="2 3">CBS 459.81</strain>
    </source>
</reference>
<feature type="region of interest" description="Disordered" evidence="1">
    <location>
        <begin position="1"/>
        <end position="34"/>
    </location>
</feature>
<protein>
    <submittedName>
        <fullName evidence="2">Uncharacterized protein</fullName>
    </submittedName>
</protein>